<dbReference type="GO" id="GO:0103043">
    <property type="term" value="F:phosphoribosyl 1,2-cyclic phosphate phosphodiesterase activity"/>
    <property type="evidence" value="ECO:0007669"/>
    <property type="project" value="UniProtKB-EC"/>
</dbReference>
<dbReference type="Gene3D" id="3.60.15.10">
    <property type="entry name" value="Ribonuclease Z/Hydroxyacylglutathione hydrolase-like"/>
    <property type="match status" value="1"/>
</dbReference>
<evidence type="ECO:0000313" key="1">
    <source>
        <dbReference type="EMBL" id="KAF2406028.1"/>
    </source>
</evidence>
<dbReference type="EC" id="3.1.4.55" evidence="1"/>
<gene>
    <name evidence="1" type="primary">phnP</name>
    <name evidence="1" type="ORF">PSAN_52530</name>
</gene>
<keyword evidence="2" id="KW-1185">Reference proteome</keyword>
<dbReference type="SUPFAM" id="SSF56281">
    <property type="entry name" value="Metallo-hydrolase/oxidoreductase"/>
    <property type="match status" value="1"/>
</dbReference>
<sequence>MRSCAQRCKPAPPTTLALLQHEPLDVLVLDCTLPPQPQAPRNHNDLTLALQSIEDTGAQLGVLTHVGHTLDAWLLTHQRALPRHVTVAWDGRIL</sequence>
<name>A0ABQ6ZNQ8_9PSED</name>
<dbReference type="EMBL" id="JXDI01000004">
    <property type="protein sequence ID" value="KAF2406028.1"/>
    <property type="molecule type" value="Genomic_DNA"/>
</dbReference>
<dbReference type="Proteomes" id="UP000748067">
    <property type="component" value="Unassembled WGS sequence"/>
</dbReference>
<reference evidence="1 2" key="1">
    <citation type="submission" date="2015-01" db="EMBL/GenBank/DDBJ databases">
        <title>Genome Sequence of Pseudomonas antarctica CMS 35.</title>
        <authorList>
            <person name="Voget S."/>
            <person name="Chow J."/>
            <person name="Daniel R."/>
            <person name="Streit W."/>
        </authorList>
    </citation>
    <scope>NUCLEOTIDE SEQUENCE [LARGE SCALE GENOMIC DNA]</scope>
    <source>
        <strain evidence="1 2">CMS 35</strain>
    </source>
</reference>
<comment type="caution">
    <text evidence="1">The sequence shown here is derived from an EMBL/GenBank/DDBJ whole genome shotgun (WGS) entry which is preliminary data.</text>
</comment>
<proteinExistence type="predicted"/>
<evidence type="ECO:0000313" key="2">
    <source>
        <dbReference type="Proteomes" id="UP000748067"/>
    </source>
</evidence>
<dbReference type="InterPro" id="IPR036866">
    <property type="entry name" value="RibonucZ/Hydroxyglut_hydro"/>
</dbReference>
<protein>
    <submittedName>
        <fullName evidence="1">Phosphoribosyl 1,2-cyclic phosphodiesterase</fullName>
        <ecNumber evidence="1">3.1.4.55</ecNumber>
    </submittedName>
</protein>
<organism evidence="1 2">
    <name type="scientific">Pseudomonas antarctica</name>
    <dbReference type="NCBI Taxonomy" id="219572"/>
    <lineage>
        <taxon>Bacteria</taxon>
        <taxon>Pseudomonadati</taxon>
        <taxon>Pseudomonadota</taxon>
        <taxon>Gammaproteobacteria</taxon>
        <taxon>Pseudomonadales</taxon>
        <taxon>Pseudomonadaceae</taxon>
        <taxon>Pseudomonas</taxon>
    </lineage>
</organism>
<accession>A0ABQ6ZNQ8</accession>
<keyword evidence="1" id="KW-0378">Hydrolase</keyword>